<dbReference type="FunFam" id="1.10.20.10:FF:000044">
    <property type="entry name" value="Histone H3.3"/>
    <property type="match status" value="1"/>
</dbReference>
<evidence type="ECO:0000313" key="11">
    <source>
        <dbReference type="Proteomes" id="UP000618051"/>
    </source>
</evidence>
<feature type="domain" description="Core Histone H2A/H2B/H3" evidence="8">
    <location>
        <begin position="3"/>
        <end position="83"/>
    </location>
</feature>
<comment type="caution">
    <text evidence="9">The sequence shown here is derived from an EMBL/GenBank/DDBJ whole genome shotgun (WGS) entry which is preliminary data.</text>
</comment>
<proteinExistence type="inferred from homology"/>
<evidence type="ECO:0000256" key="6">
    <source>
        <dbReference type="ARBA" id="ARBA00023242"/>
    </source>
</evidence>
<evidence type="ECO:0000313" key="10">
    <source>
        <dbReference type="EMBL" id="KAI1239062.1"/>
    </source>
</evidence>
<dbReference type="EMBL" id="JADDUC020000005">
    <property type="protein sequence ID" value="KAI1239062.1"/>
    <property type="molecule type" value="Genomic_DNA"/>
</dbReference>
<dbReference type="OrthoDB" id="842664at2759"/>
<dbReference type="InterPro" id="IPR009072">
    <property type="entry name" value="Histone-fold"/>
</dbReference>
<evidence type="ECO:0000256" key="4">
    <source>
        <dbReference type="ARBA" id="ARBA00022454"/>
    </source>
</evidence>
<evidence type="ECO:0000256" key="2">
    <source>
        <dbReference type="ARBA" id="ARBA00004286"/>
    </source>
</evidence>
<keyword evidence="6" id="KW-0539">Nucleus</keyword>
<evidence type="ECO:0000256" key="7">
    <source>
        <dbReference type="ARBA" id="ARBA00023269"/>
    </source>
</evidence>
<dbReference type="GO" id="GO:0030527">
    <property type="term" value="F:structural constituent of chromatin"/>
    <property type="evidence" value="ECO:0007669"/>
    <property type="project" value="InterPro"/>
</dbReference>
<keyword evidence="11" id="KW-1185">Reference proteome</keyword>
<keyword evidence="7" id="KW-0544">Nucleosome core</keyword>
<dbReference type="GO" id="GO:0000786">
    <property type="term" value="C:nucleosome"/>
    <property type="evidence" value="ECO:0007669"/>
    <property type="project" value="UniProtKB-KW"/>
</dbReference>
<dbReference type="InterPro" id="IPR000164">
    <property type="entry name" value="Histone_H3/CENP-A"/>
</dbReference>
<dbReference type="Gene3D" id="1.10.20.10">
    <property type="entry name" value="Histone, subunit A"/>
    <property type="match status" value="1"/>
</dbReference>
<evidence type="ECO:0000259" key="8">
    <source>
        <dbReference type="Pfam" id="PF00125"/>
    </source>
</evidence>
<accession>A0A835NR96</accession>
<name>A0A835NR96_9PASS</name>
<dbReference type="InterPro" id="IPR007125">
    <property type="entry name" value="H2A/H2B/H3"/>
</dbReference>
<comment type="subcellular location">
    <subcellularLocation>
        <location evidence="2">Chromosome</location>
    </subcellularLocation>
    <subcellularLocation>
        <location evidence="1">Nucleus</location>
    </subcellularLocation>
</comment>
<gene>
    <name evidence="10" type="ORF">IHE44_0012170</name>
    <name evidence="9" type="ORF">IHE44_014063</name>
</gene>
<protein>
    <recommendedName>
        <fullName evidence="8">Core Histone H2A/H2B/H3 domain-containing protein</fullName>
    </recommendedName>
</protein>
<evidence type="ECO:0000256" key="3">
    <source>
        <dbReference type="ARBA" id="ARBA00010343"/>
    </source>
</evidence>
<keyword evidence="4" id="KW-0158">Chromosome</keyword>
<dbReference type="AlphaFoldDB" id="A0A835NR96"/>
<dbReference type="SUPFAM" id="SSF47113">
    <property type="entry name" value="Histone-fold"/>
    <property type="match status" value="1"/>
</dbReference>
<reference evidence="10" key="3">
    <citation type="submission" date="2022-01" db="EMBL/GenBank/DDBJ databases">
        <authorList>
            <person name="Rubenstein D.R."/>
        </authorList>
    </citation>
    <scope>NUCLEOTIDE SEQUENCE</scope>
    <source>
        <strain evidence="10">SS15</strain>
        <tissue evidence="10">Liver</tissue>
    </source>
</reference>
<comment type="similarity">
    <text evidence="3">Belongs to the histone H3 family.</text>
</comment>
<evidence type="ECO:0000256" key="1">
    <source>
        <dbReference type="ARBA" id="ARBA00004123"/>
    </source>
</evidence>
<evidence type="ECO:0000256" key="5">
    <source>
        <dbReference type="ARBA" id="ARBA00023125"/>
    </source>
</evidence>
<dbReference type="GO" id="GO:0003677">
    <property type="term" value="F:DNA binding"/>
    <property type="evidence" value="ECO:0007669"/>
    <property type="project" value="UniProtKB-KW"/>
</dbReference>
<sequence>MPEIRRYQKSTELLIRKLPFQRLVREIAQDFKTDLRFQSSAVMALQEASEAYLVGLFEDTNLCAIHAKRVTIMPKDIQLARRIRGERNVVCCFNEALANVLQLYRISKLFKANESSDTGNVKYPTRTDSPRFSLLLFPPSPPLHTFFSVKYALLQLKQKENMELLWPTEIFPSLPRLWPLWLLSAAFKCSPVLGTVASQGPDVNFCRQREEREMVKKITGETSATNKSEKLMKNPKKMAAEMTAEHTSESLCRKKPHASCAISMAVRCFEIRIVGSRRQPPLKQSVLVPVTHLHLPPFLLKAVSHSSVIGTDAALFNAHVVALKRAFGSMRAETGNLCTLAADAPGQLDVLGHDGDALGMDGAQVGVLEEPHQVSLAGLLQRHDGRALEAQVGLEILRDLAHQALEGQLADQQLRGLLVAPDLAQRHRAGPVAVRLLDAARGRRALAGSLGGQLLAGRLPARRLTRCLLRASHRKTQTPPAPEKKN</sequence>
<dbReference type="CDD" id="cd22911">
    <property type="entry name" value="HFD_H3"/>
    <property type="match status" value="1"/>
</dbReference>
<reference evidence="10 11" key="2">
    <citation type="journal article" date="2021" name="J. Hered.">
        <title>Feather Gene Expression Elucidates the Developmental Basis of Plumage Iridescence in African Starlings.</title>
        <authorList>
            <person name="Rubenstein D.R."/>
            <person name="Corvelo A."/>
            <person name="MacManes M.D."/>
            <person name="Maia R."/>
            <person name="Narzisi G."/>
            <person name="Rousaki A."/>
            <person name="Vandenabeele P."/>
            <person name="Shawkey M.D."/>
            <person name="Solomon J."/>
        </authorList>
    </citation>
    <scope>NUCLEOTIDE SEQUENCE [LARGE SCALE GENOMIC DNA]</scope>
    <source>
        <strain evidence="10">SS15</strain>
    </source>
</reference>
<evidence type="ECO:0000313" key="9">
    <source>
        <dbReference type="EMBL" id="KAG0119609.1"/>
    </source>
</evidence>
<dbReference type="GO" id="GO:0005634">
    <property type="term" value="C:nucleus"/>
    <property type="evidence" value="ECO:0007669"/>
    <property type="project" value="UniProtKB-SubCell"/>
</dbReference>
<dbReference type="PROSITE" id="PS00959">
    <property type="entry name" value="HISTONE_H3_2"/>
    <property type="match status" value="1"/>
</dbReference>
<dbReference type="SMART" id="SM00428">
    <property type="entry name" value="H3"/>
    <property type="match status" value="1"/>
</dbReference>
<dbReference type="PRINTS" id="PR00622">
    <property type="entry name" value="HISTONEH3"/>
</dbReference>
<dbReference type="GO" id="GO:0046982">
    <property type="term" value="F:protein heterodimerization activity"/>
    <property type="evidence" value="ECO:0007669"/>
    <property type="project" value="InterPro"/>
</dbReference>
<keyword evidence="5" id="KW-0238">DNA-binding</keyword>
<dbReference type="Proteomes" id="UP000618051">
    <property type="component" value="Unassembled WGS sequence"/>
</dbReference>
<dbReference type="EMBL" id="JADDUC010000082">
    <property type="protein sequence ID" value="KAG0119609.1"/>
    <property type="molecule type" value="Genomic_DNA"/>
</dbReference>
<dbReference type="Pfam" id="PF00125">
    <property type="entry name" value="Histone"/>
    <property type="match status" value="1"/>
</dbReference>
<organism evidence="9">
    <name type="scientific">Lamprotornis superbus</name>
    <dbReference type="NCBI Taxonomy" id="245042"/>
    <lineage>
        <taxon>Eukaryota</taxon>
        <taxon>Metazoa</taxon>
        <taxon>Chordata</taxon>
        <taxon>Craniata</taxon>
        <taxon>Vertebrata</taxon>
        <taxon>Euteleostomi</taxon>
        <taxon>Archelosauria</taxon>
        <taxon>Archosauria</taxon>
        <taxon>Dinosauria</taxon>
        <taxon>Saurischia</taxon>
        <taxon>Theropoda</taxon>
        <taxon>Coelurosauria</taxon>
        <taxon>Aves</taxon>
        <taxon>Neognathae</taxon>
        <taxon>Neoaves</taxon>
        <taxon>Telluraves</taxon>
        <taxon>Australaves</taxon>
        <taxon>Passeriformes</taxon>
        <taxon>Sturnidae</taxon>
        <taxon>Lamprotornis</taxon>
    </lineage>
</organism>
<reference evidence="9" key="1">
    <citation type="submission" date="2020-10" db="EMBL/GenBank/DDBJ databases">
        <title>Feather gene expression reveals the developmental basis of iridescence in African starlings.</title>
        <authorList>
            <person name="Rubenstein D.R."/>
        </authorList>
    </citation>
    <scope>NUCLEOTIDE SEQUENCE</scope>
    <source>
        <strain evidence="9">SS15</strain>
        <tissue evidence="9">Liver</tissue>
    </source>
</reference>
<dbReference type="PANTHER" id="PTHR11426">
    <property type="entry name" value="HISTONE H3"/>
    <property type="match status" value="1"/>
</dbReference>